<dbReference type="AlphaFoldDB" id="A0AB94IFH1"/>
<dbReference type="EMBL" id="ALAN01000218">
    <property type="protein sequence ID" value="ETI65859.1"/>
    <property type="molecule type" value="Genomic_DNA"/>
</dbReference>
<evidence type="ECO:0008006" key="4">
    <source>
        <dbReference type="Google" id="ProtNLM"/>
    </source>
</evidence>
<keyword evidence="3" id="KW-1185">Reference proteome</keyword>
<reference evidence="2 3" key="1">
    <citation type="journal article" date="2014" name="Environ. Microbiol.">
        <title>The nitrate-ammonifying and nosZ-carrying bacterium Bacillus vireti is a potent source and sink for nitric and nitrous oxide under high nitrate conditions.</title>
        <authorList>
            <person name="Mania D."/>
            <person name="Heylen K."/>
            <person name="van Spanning R.J."/>
            <person name="Frostegard A."/>
        </authorList>
    </citation>
    <scope>NUCLEOTIDE SEQUENCE [LARGE SCALE GENOMIC DNA]</scope>
    <source>
        <strain evidence="2 3">LMG 21834</strain>
    </source>
</reference>
<name>A0AB94IFH1_9BACI</name>
<organism evidence="2 3">
    <name type="scientific">Neobacillus vireti LMG 21834</name>
    <dbReference type="NCBI Taxonomy" id="1131730"/>
    <lineage>
        <taxon>Bacteria</taxon>
        <taxon>Bacillati</taxon>
        <taxon>Bacillota</taxon>
        <taxon>Bacilli</taxon>
        <taxon>Bacillales</taxon>
        <taxon>Bacillaceae</taxon>
        <taxon>Neobacillus</taxon>
    </lineage>
</organism>
<dbReference type="PROSITE" id="PS51257">
    <property type="entry name" value="PROKAR_LIPOPROTEIN"/>
    <property type="match status" value="1"/>
</dbReference>
<protein>
    <recommendedName>
        <fullName evidence="4">Lipoprotein</fullName>
    </recommendedName>
</protein>
<evidence type="ECO:0000313" key="2">
    <source>
        <dbReference type="EMBL" id="ETI65859.1"/>
    </source>
</evidence>
<comment type="caution">
    <text evidence="2">The sequence shown here is derived from an EMBL/GenBank/DDBJ whole genome shotgun (WGS) entry which is preliminary data.</text>
</comment>
<proteinExistence type="predicted"/>
<sequence>MRKYVLGFCMVVMLAGIATACTKQEDMVMVNTGIVEALRTWSVYEDPKKAFPEKVIKMVNAIDPAFNTTPYTATEKPHIISSHDLIYSLRNVKDQVSHQAYLKLYMNFEKRYYAVSQTKKSPITMMNKLEADLNSFRTVIPDSSEDLYFHGQVCTIIDEIKWYREKYEKGEKEDKSWREEEIANRLAMLAVVAELVNDHPDILQFNGGADFQRYLSDFVSGLEMKEAYQTETPAVNHVLEQPATTDEDEKNAALNKAMAIVNEKIEGIASIVAYDGDLDTNGQTYYAFYCTRDDRSGDFRLFVNSGDFKVYKDNQGFETEWVPE</sequence>
<evidence type="ECO:0000256" key="1">
    <source>
        <dbReference type="SAM" id="SignalP"/>
    </source>
</evidence>
<feature type="signal peptide" evidence="1">
    <location>
        <begin position="1"/>
        <end position="20"/>
    </location>
</feature>
<dbReference type="RefSeq" id="WP_024031259.1">
    <property type="nucleotide sequence ID" value="NZ_ALAN01000218.1"/>
</dbReference>
<evidence type="ECO:0000313" key="3">
    <source>
        <dbReference type="Proteomes" id="UP000018877"/>
    </source>
</evidence>
<feature type="chain" id="PRO_5044500116" description="Lipoprotein" evidence="1">
    <location>
        <begin position="21"/>
        <end position="324"/>
    </location>
</feature>
<dbReference type="Proteomes" id="UP000018877">
    <property type="component" value="Unassembled WGS sequence"/>
</dbReference>
<accession>A0AB94IFH1</accession>
<gene>
    <name evidence="2" type="ORF">BAVI_25534</name>
</gene>
<keyword evidence="1" id="KW-0732">Signal</keyword>